<gene>
    <name evidence="1" type="ORF">CK203_003551</name>
</gene>
<name>A0A438K8H4_VITVI</name>
<dbReference type="PANTHER" id="PTHR34368">
    <property type="entry name" value="OS01G0962200 PROTEIN"/>
    <property type="match status" value="1"/>
</dbReference>
<sequence length="70" mass="7880">MSTLTGMFACRSLGWALYYAGTTSVAFGSSYYHLKPDDNRVIWINCRSRKCSGKSSLNTQYAPIECMLQQ</sequence>
<organism evidence="1 2">
    <name type="scientific">Vitis vinifera</name>
    <name type="common">Grape</name>
    <dbReference type="NCBI Taxonomy" id="29760"/>
    <lineage>
        <taxon>Eukaryota</taxon>
        <taxon>Viridiplantae</taxon>
        <taxon>Streptophyta</taxon>
        <taxon>Embryophyta</taxon>
        <taxon>Tracheophyta</taxon>
        <taxon>Spermatophyta</taxon>
        <taxon>Magnoliopsida</taxon>
        <taxon>eudicotyledons</taxon>
        <taxon>Gunneridae</taxon>
        <taxon>Pentapetalae</taxon>
        <taxon>rosids</taxon>
        <taxon>Vitales</taxon>
        <taxon>Vitaceae</taxon>
        <taxon>Viteae</taxon>
        <taxon>Vitis</taxon>
    </lineage>
</organism>
<evidence type="ECO:0000313" key="2">
    <source>
        <dbReference type="Proteomes" id="UP000288805"/>
    </source>
</evidence>
<dbReference type="EMBL" id="QGNW01000013">
    <property type="protein sequence ID" value="RVX17511.1"/>
    <property type="molecule type" value="Genomic_DNA"/>
</dbReference>
<proteinExistence type="predicted"/>
<dbReference type="AlphaFoldDB" id="A0A438K8H4"/>
<dbReference type="PANTHER" id="PTHR34368:SF2">
    <property type="entry name" value="ALKALINE PHYTOCERAMIDASE (APHC)"/>
    <property type="match status" value="1"/>
</dbReference>
<evidence type="ECO:0000313" key="1">
    <source>
        <dbReference type="EMBL" id="RVX17511.1"/>
    </source>
</evidence>
<dbReference type="Proteomes" id="UP000288805">
    <property type="component" value="Unassembled WGS sequence"/>
</dbReference>
<comment type="caution">
    <text evidence="1">The sequence shown here is derived from an EMBL/GenBank/DDBJ whole genome shotgun (WGS) entry which is preliminary data.</text>
</comment>
<accession>A0A438K8H4</accession>
<reference evidence="1 2" key="1">
    <citation type="journal article" date="2018" name="PLoS Genet.">
        <title>Population sequencing reveals clonal diversity and ancestral inbreeding in the grapevine cultivar Chardonnay.</title>
        <authorList>
            <person name="Roach M.J."/>
            <person name="Johnson D.L."/>
            <person name="Bohlmann J."/>
            <person name="van Vuuren H.J."/>
            <person name="Jones S.J."/>
            <person name="Pretorius I.S."/>
            <person name="Schmidt S.A."/>
            <person name="Borneman A.R."/>
        </authorList>
    </citation>
    <scope>NUCLEOTIDE SEQUENCE [LARGE SCALE GENOMIC DNA]</scope>
    <source>
        <strain evidence="2">cv. Chardonnay</strain>
        <tissue evidence="1">Leaf</tissue>
    </source>
</reference>
<protein>
    <submittedName>
        <fullName evidence="1">Uncharacterized protein</fullName>
    </submittedName>
</protein>